<protein>
    <submittedName>
        <fullName evidence="5">Myelin transcription factor 1-like protein</fullName>
    </submittedName>
</protein>
<name>A0A5C6P0M9_9TELE</name>
<feature type="compositionally biased region" description="Low complexity" evidence="3">
    <location>
        <begin position="147"/>
        <end position="168"/>
    </location>
</feature>
<dbReference type="PANTHER" id="PTHR10816">
    <property type="entry name" value="MYELIN TRANSCRIPTION FACTOR 1-RELATED"/>
    <property type="match status" value="1"/>
</dbReference>
<evidence type="ECO:0000313" key="6">
    <source>
        <dbReference type="Proteomes" id="UP000324091"/>
    </source>
</evidence>
<feature type="domain" description="Myelin transcription factor 1" evidence="4">
    <location>
        <begin position="139"/>
        <end position="237"/>
    </location>
</feature>
<evidence type="ECO:0000256" key="3">
    <source>
        <dbReference type="SAM" id="MobiDB-lite"/>
    </source>
</evidence>
<accession>A0A5C6P0M9</accession>
<dbReference type="AlphaFoldDB" id="A0A5C6P0M9"/>
<reference evidence="5 6" key="1">
    <citation type="submission" date="2019-04" db="EMBL/GenBank/DDBJ databases">
        <title>Chromosome genome assembly for Takifugu flavidus.</title>
        <authorList>
            <person name="Xiao S."/>
        </authorList>
    </citation>
    <scope>NUCLEOTIDE SEQUENCE [LARGE SCALE GENOMIC DNA]</scope>
    <source>
        <strain evidence="5">HTHZ2018</strain>
        <tissue evidence="5">Muscle</tissue>
    </source>
</reference>
<keyword evidence="2" id="KW-0539">Nucleus</keyword>
<gene>
    <name evidence="5" type="ORF">D4764_16G0001240</name>
</gene>
<evidence type="ECO:0000256" key="2">
    <source>
        <dbReference type="ARBA" id="ARBA00023242"/>
    </source>
</evidence>
<evidence type="ECO:0000313" key="5">
    <source>
        <dbReference type="EMBL" id="TWW71627.1"/>
    </source>
</evidence>
<evidence type="ECO:0000259" key="4">
    <source>
        <dbReference type="Pfam" id="PF08474"/>
    </source>
</evidence>
<dbReference type="InterPro" id="IPR013681">
    <property type="entry name" value="Myelin_TF"/>
</dbReference>
<comment type="subcellular location">
    <subcellularLocation>
        <location evidence="1">Nucleus</location>
    </subcellularLocation>
</comment>
<feature type="region of interest" description="Disordered" evidence="3">
    <location>
        <begin position="147"/>
        <end position="191"/>
    </location>
</feature>
<organism evidence="5 6">
    <name type="scientific">Takifugu flavidus</name>
    <name type="common">sansaifugu</name>
    <dbReference type="NCBI Taxonomy" id="433684"/>
    <lineage>
        <taxon>Eukaryota</taxon>
        <taxon>Metazoa</taxon>
        <taxon>Chordata</taxon>
        <taxon>Craniata</taxon>
        <taxon>Vertebrata</taxon>
        <taxon>Euteleostomi</taxon>
        <taxon>Actinopterygii</taxon>
        <taxon>Neopterygii</taxon>
        <taxon>Teleostei</taxon>
        <taxon>Neoteleostei</taxon>
        <taxon>Acanthomorphata</taxon>
        <taxon>Eupercaria</taxon>
        <taxon>Tetraodontiformes</taxon>
        <taxon>Tetradontoidea</taxon>
        <taxon>Tetraodontidae</taxon>
        <taxon>Takifugu</taxon>
    </lineage>
</organism>
<dbReference type="GO" id="GO:0005634">
    <property type="term" value="C:nucleus"/>
    <property type="evidence" value="ECO:0007669"/>
    <property type="project" value="UniProtKB-SubCell"/>
</dbReference>
<proteinExistence type="predicted"/>
<feature type="domain" description="Myelin transcription factor 1" evidence="4">
    <location>
        <begin position="33"/>
        <end position="102"/>
    </location>
</feature>
<feature type="compositionally biased region" description="Gly residues" evidence="3">
    <location>
        <begin position="169"/>
        <end position="183"/>
    </location>
</feature>
<dbReference type="Proteomes" id="UP000324091">
    <property type="component" value="Chromosome 16"/>
</dbReference>
<keyword evidence="6" id="KW-1185">Reference proteome</keyword>
<dbReference type="PANTHER" id="PTHR10816:SF11">
    <property type="entry name" value="MYELIN TRANSCRIPTION FACTOR 1-LIKE PROTEIN"/>
    <property type="match status" value="1"/>
</dbReference>
<dbReference type="GO" id="GO:0000978">
    <property type="term" value="F:RNA polymerase II cis-regulatory region sequence-specific DNA binding"/>
    <property type="evidence" value="ECO:0007669"/>
    <property type="project" value="TreeGrafter"/>
</dbReference>
<dbReference type="GO" id="GO:0000981">
    <property type="term" value="F:DNA-binding transcription factor activity, RNA polymerase II-specific"/>
    <property type="evidence" value="ECO:0007669"/>
    <property type="project" value="TreeGrafter"/>
</dbReference>
<sequence>MHGAAGIIGTRKPLHHDKAYVVFKQVDYPKYDYKNNVSTSTPRSNLAKELEKYSKTNFDYCAFDGSTNHQAYGKRAIAPKVDGQRDTSPKGYNDVSPSIQKASLGLNLLGTELENIVPVDHWHVNDLSGRLRIVGRVLAKRYCKNSSSASSTTSTYAPSSSSSSSSLSCGGGRGTGGGRGGGSSSASSTCSKSSFDYSHDMEAAHMAATAILNLSTRCREMPQSLGGKPQDLCSQGITELLDSLRINLAAPDGPKHNVPEELPAYSSHMRSGIVVDQEEPRSHCTSVEPALIGEEHRAPVA</sequence>
<dbReference type="Pfam" id="PF08474">
    <property type="entry name" value="MYT1"/>
    <property type="match status" value="2"/>
</dbReference>
<comment type="caution">
    <text evidence="5">The sequence shown here is derived from an EMBL/GenBank/DDBJ whole genome shotgun (WGS) entry which is preliminary data.</text>
</comment>
<dbReference type="EMBL" id="RHFK02000008">
    <property type="protein sequence ID" value="TWW71627.1"/>
    <property type="molecule type" value="Genomic_DNA"/>
</dbReference>
<evidence type="ECO:0000256" key="1">
    <source>
        <dbReference type="ARBA" id="ARBA00004123"/>
    </source>
</evidence>